<feature type="region of interest" description="Disordered" evidence="1">
    <location>
        <begin position="1"/>
        <end position="80"/>
    </location>
</feature>
<sequence>MKQKVIASLPKPVETKNRFQVLTESEEEDEQIMEERLKARKERREKAENHKKSLAEKSTVKPPSKDKNEPPQKKKSAMPPIVLEGVPEDHKGLTGVLREIIKGNFNVKYTNNSTIVFTEDKSDYDRILENIKTEEMAFHTYTSKSDKSHAFVLRGLGDGTKIEDLEEDLMINYEIKTRAIYRMTTRNRPLYLVVTDPSITMEYLNRNVKVVLYTRITWELRRSTKLIIQCHN</sequence>
<dbReference type="Proteomes" id="UP001153636">
    <property type="component" value="Chromosome 1"/>
</dbReference>
<evidence type="ECO:0000313" key="2">
    <source>
        <dbReference type="EMBL" id="CAH1099261.1"/>
    </source>
</evidence>
<feature type="compositionally biased region" description="Basic and acidic residues" evidence="1">
    <location>
        <begin position="33"/>
        <end position="72"/>
    </location>
</feature>
<dbReference type="OrthoDB" id="7487068at2759"/>
<name>A0A9P0G607_9CUCU</name>
<reference evidence="2" key="1">
    <citation type="submission" date="2022-01" db="EMBL/GenBank/DDBJ databases">
        <authorList>
            <person name="King R."/>
        </authorList>
    </citation>
    <scope>NUCLEOTIDE SEQUENCE</scope>
</reference>
<dbReference type="EMBL" id="OV651813">
    <property type="protein sequence ID" value="CAH1099261.1"/>
    <property type="molecule type" value="Genomic_DNA"/>
</dbReference>
<accession>A0A9P0G607</accession>
<proteinExistence type="predicted"/>
<keyword evidence="3" id="KW-1185">Reference proteome</keyword>
<evidence type="ECO:0000256" key="1">
    <source>
        <dbReference type="SAM" id="MobiDB-lite"/>
    </source>
</evidence>
<evidence type="ECO:0000313" key="3">
    <source>
        <dbReference type="Proteomes" id="UP001153636"/>
    </source>
</evidence>
<protein>
    <submittedName>
        <fullName evidence="2">Uncharacterized protein</fullName>
    </submittedName>
</protein>
<gene>
    <name evidence="2" type="ORF">PSYICH_LOCUS197</name>
</gene>
<organism evidence="2 3">
    <name type="scientific">Psylliodes chrysocephalus</name>
    <dbReference type="NCBI Taxonomy" id="3402493"/>
    <lineage>
        <taxon>Eukaryota</taxon>
        <taxon>Metazoa</taxon>
        <taxon>Ecdysozoa</taxon>
        <taxon>Arthropoda</taxon>
        <taxon>Hexapoda</taxon>
        <taxon>Insecta</taxon>
        <taxon>Pterygota</taxon>
        <taxon>Neoptera</taxon>
        <taxon>Endopterygota</taxon>
        <taxon>Coleoptera</taxon>
        <taxon>Polyphaga</taxon>
        <taxon>Cucujiformia</taxon>
        <taxon>Chrysomeloidea</taxon>
        <taxon>Chrysomelidae</taxon>
        <taxon>Galerucinae</taxon>
        <taxon>Alticini</taxon>
        <taxon>Psylliodes</taxon>
    </lineage>
</organism>
<dbReference type="AlphaFoldDB" id="A0A9P0G607"/>